<reference evidence="1 2" key="1">
    <citation type="journal article" date="2022" name="Hortic Res">
        <title>A haplotype resolved chromosomal level avocado genome allows analysis of novel avocado genes.</title>
        <authorList>
            <person name="Nath O."/>
            <person name="Fletcher S.J."/>
            <person name="Hayward A."/>
            <person name="Shaw L.M."/>
            <person name="Masouleh A.K."/>
            <person name="Furtado A."/>
            <person name="Henry R.J."/>
            <person name="Mitter N."/>
        </authorList>
    </citation>
    <scope>NUCLEOTIDE SEQUENCE [LARGE SCALE GENOMIC DNA]</scope>
    <source>
        <strain evidence="2">cv. Hass</strain>
    </source>
</reference>
<evidence type="ECO:0000313" key="2">
    <source>
        <dbReference type="Proteomes" id="UP001234297"/>
    </source>
</evidence>
<name>A0ACC2MW90_PERAE</name>
<dbReference type="Proteomes" id="UP001234297">
    <property type="component" value="Chromosome 1"/>
</dbReference>
<evidence type="ECO:0000313" key="1">
    <source>
        <dbReference type="EMBL" id="KAJ8649929.1"/>
    </source>
</evidence>
<gene>
    <name evidence="1" type="ORF">MRB53_002952</name>
</gene>
<keyword evidence="2" id="KW-1185">Reference proteome</keyword>
<sequence>MKEKSSWSNLLQCLLELILERLILHDRLRFGSVCHSWRIAQAQCLHPPVSQLPSLVFRRGSSTERSIEFFSLTEKKIYKMPVPKCETPMRLLHCVSSSHGWLLFTSTKKNEAGFLFNPFIKKCVHLPSTETSLFDLDCIFFSTPTDPDGVFHIMKGCRRFMLCSLKDPSQWSIFDQSGQEDFVSNTIFCNGKLYALKDDWTLAIIDPLFPHDITNVNMENLRHFPRSPGLRVRDLQNHEYILVESSGEILIAKIIRCGLRNLKCEIFRADLPKMEWVRVENLVDRMLFLTSTTSISICARATGCKGNRIYYILTLYDSYVEFELGSKAMTTHSIPVDDALICKWFTTGSNVIFGWVIVTYTLPVRHGAGVLIWARGLYYFYSWEEEEAAAASSAGCLRRLSLLLRQSSTATVLMEGVPRARSNLIDCSEMQSTTKQFWFRTVLCRWRRRRSPEKKTVAETRDSVQRSRRRRCGRAVSVDRS</sequence>
<protein>
    <submittedName>
        <fullName evidence="1">Uncharacterized protein</fullName>
    </submittedName>
</protein>
<dbReference type="EMBL" id="CM056809">
    <property type="protein sequence ID" value="KAJ8649929.1"/>
    <property type="molecule type" value="Genomic_DNA"/>
</dbReference>
<organism evidence="1 2">
    <name type="scientific">Persea americana</name>
    <name type="common">Avocado</name>
    <dbReference type="NCBI Taxonomy" id="3435"/>
    <lineage>
        <taxon>Eukaryota</taxon>
        <taxon>Viridiplantae</taxon>
        <taxon>Streptophyta</taxon>
        <taxon>Embryophyta</taxon>
        <taxon>Tracheophyta</taxon>
        <taxon>Spermatophyta</taxon>
        <taxon>Magnoliopsida</taxon>
        <taxon>Magnoliidae</taxon>
        <taxon>Laurales</taxon>
        <taxon>Lauraceae</taxon>
        <taxon>Persea</taxon>
    </lineage>
</organism>
<proteinExistence type="predicted"/>
<accession>A0ACC2MW90</accession>
<comment type="caution">
    <text evidence="1">The sequence shown here is derived from an EMBL/GenBank/DDBJ whole genome shotgun (WGS) entry which is preliminary data.</text>
</comment>